<accession>A0ABV7VRX2</accession>
<sequence length="214" mass="23408">MQDIDTTSTQSLIDRYYEEEKAQRELEQTLATVTTRLDASDLAMLNVIARRFRKTREEVAQEVLSSALVDLFARVEAGERKLMARDADEGAKSLANEIAEENGVHSIEFKGGAWGNHDKAITKLERKKAKQDDEAEAALEAEVKKRVAAALQSQQPEKNTEPASPLEADNTNDHADNTDNTDSAADDEAAAITPEDMSAASDNDENQPASVFAS</sequence>
<evidence type="ECO:0000256" key="1">
    <source>
        <dbReference type="SAM" id="MobiDB-lite"/>
    </source>
</evidence>
<evidence type="ECO:0000313" key="2">
    <source>
        <dbReference type="EMBL" id="MFC3679612.1"/>
    </source>
</evidence>
<comment type="caution">
    <text evidence="2">The sequence shown here is derived from an EMBL/GenBank/DDBJ whole genome shotgun (WGS) entry which is preliminary data.</text>
</comment>
<protein>
    <submittedName>
        <fullName evidence="2">Uncharacterized protein</fullName>
    </submittedName>
</protein>
<dbReference type="Proteomes" id="UP001595722">
    <property type="component" value="Unassembled WGS sequence"/>
</dbReference>
<dbReference type="EMBL" id="JBHRYB010000005">
    <property type="protein sequence ID" value="MFC3679612.1"/>
    <property type="molecule type" value="Genomic_DNA"/>
</dbReference>
<proteinExistence type="predicted"/>
<evidence type="ECO:0000313" key="3">
    <source>
        <dbReference type="Proteomes" id="UP001595722"/>
    </source>
</evidence>
<name>A0ABV7VRX2_9GAMM</name>
<keyword evidence="3" id="KW-1185">Reference proteome</keyword>
<organism evidence="2 3">
    <name type="scientific">Bacterioplanoides pacificum</name>
    <dbReference type="NCBI Taxonomy" id="1171596"/>
    <lineage>
        <taxon>Bacteria</taxon>
        <taxon>Pseudomonadati</taxon>
        <taxon>Pseudomonadota</taxon>
        <taxon>Gammaproteobacteria</taxon>
        <taxon>Oceanospirillales</taxon>
        <taxon>Oceanospirillaceae</taxon>
        <taxon>Bacterioplanoides</taxon>
    </lineage>
</organism>
<dbReference type="RefSeq" id="WP_376865351.1">
    <property type="nucleotide sequence ID" value="NZ_JBHRYB010000005.1"/>
</dbReference>
<feature type="region of interest" description="Disordered" evidence="1">
    <location>
        <begin position="146"/>
        <end position="214"/>
    </location>
</feature>
<reference evidence="3" key="1">
    <citation type="journal article" date="2019" name="Int. J. Syst. Evol. Microbiol.">
        <title>The Global Catalogue of Microorganisms (GCM) 10K type strain sequencing project: providing services to taxonomists for standard genome sequencing and annotation.</title>
        <authorList>
            <consortium name="The Broad Institute Genomics Platform"/>
            <consortium name="The Broad Institute Genome Sequencing Center for Infectious Disease"/>
            <person name="Wu L."/>
            <person name="Ma J."/>
        </authorList>
    </citation>
    <scope>NUCLEOTIDE SEQUENCE [LARGE SCALE GENOMIC DNA]</scope>
    <source>
        <strain evidence="3">KCTC 42424</strain>
    </source>
</reference>
<gene>
    <name evidence="2" type="ORF">ACFOMG_05735</name>
</gene>